<feature type="region of interest" description="Disordered" evidence="6">
    <location>
        <begin position="126"/>
        <end position="187"/>
    </location>
</feature>
<dbReference type="Pfam" id="PF05485">
    <property type="entry name" value="THAP"/>
    <property type="match status" value="1"/>
</dbReference>
<sequence length="414" mass="47907">MPPKAKKPKRAVKKPKKRKEKSVNCHVEYCSAIKCDNSRDKTPDLSFFRFPNPGKTGNNAGSQLARAHKFWILTRRSDKNFKDDKDRKSTLQMVFCEEHFDKDQFKNPAQKGKPIKRKRLRGDALPLLFDVPNPPKQQTPSRPGPKRAADPDTPVQPSKRARLCTEGGDDAAPEDYDPLPFASPTKGEEEEGEYCLQLAYISNAAYKFLRKSFKIPSIRTLQRMFEKMHVDTGFSHQLLNHLKLETAKMPNKDKYCTICFDEMALTAGLSYNKDKRGYKLRAEENNTIQVHLFTSAEAFEYNNNPFEQVGAMLDYLAKRTDRDYEEFCECLEEDNQGHIVTEILGSRKQEPFSIRKALNNTYFGENHTLASKKYDQYDQHNTHCDYRGHETTIFQSPQLNAIEILWFRADRLCR</sequence>
<dbReference type="HOGENOM" id="CLU_664394_0_0_1"/>
<keyword evidence="3" id="KW-0862">Zinc</keyword>
<dbReference type="Pfam" id="PF21787">
    <property type="entry name" value="TNP-like_RNaseH_N"/>
    <property type="match status" value="1"/>
</dbReference>
<dbReference type="GO" id="GO:0003677">
    <property type="term" value="F:DNA binding"/>
    <property type="evidence" value="ECO:0007669"/>
    <property type="project" value="UniProtKB-UniRule"/>
</dbReference>
<dbReference type="EnsemblMetazoa" id="CapteT208960">
    <property type="protein sequence ID" value="CapteP208960"/>
    <property type="gene ID" value="CapteG208960"/>
</dbReference>
<feature type="domain" description="THAP-type" evidence="7">
    <location>
        <begin position="26"/>
        <end position="129"/>
    </location>
</feature>
<dbReference type="InterPro" id="IPR006612">
    <property type="entry name" value="THAP_Znf"/>
</dbReference>
<feature type="compositionally biased region" description="Acidic residues" evidence="6">
    <location>
        <begin position="167"/>
        <end position="177"/>
    </location>
</feature>
<dbReference type="CDD" id="cd01671">
    <property type="entry name" value="CARD"/>
    <property type="match status" value="1"/>
</dbReference>
<evidence type="ECO:0000256" key="2">
    <source>
        <dbReference type="ARBA" id="ARBA00022771"/>
    </source>
</evidence>
<dbReference type="OrthoDB" id="6144404at2759"/>
<dbReference type="Gene3D" id="1.10.533.10">
    <property type="entry name" value="Death Domain, Fas"/>
    <property type="match status" value="1"/>
</dbReference>
<evidence type="ECO:0000313" key="8">
    <source>
        <dbReference type="EMBL" id="ELT97641.1"/>
    </source>
</evidence>
<reference evidence="10" key="1">
    <citation type="submission" date="2012-12" db="EMBL/GenBank/DDBJ databases">
        <authorList>
            <person name="Hellsten U."/>
            <person name="Grimwood J."/>
            <person name="Chapman J.A."/>
            <person name="Shapiro H."/>
            <person name="Aerts A."/>
            <person name="Otillar R.P."/>
            <person name="Terry A.Y."/>
            <person name="Boore J.L."/>
            <person name="Simakov O."/>
            <person name="Marletaz F."/>
            <person name="Cho S.-J."/>
            <person name="Edsinger-Gonzales E."/>
            <person name="Havlak P."/>
            <person name="Kuo D.-H."/>
            <person name="Larsson T."/>
            <person name="Lv J."/>
            <person name="Arendt D."/>
            <person name="Savage R."/>
            <person name="Osoegawa K."/>
            <person name="de Jong P."/>
            <person name="Lindberg D.R."/>
            <person name="Seaver E.C."/>
            <person name="Weisblat D.A."/>
            <person name="Putnam N.H."/>
            <person name="Grigoriev I.V."/>
            <person name="Rokhsar D.S."/>
        </authorList>
    </citation>
    <scope>NUCLEOTIDE SEQUENCE</scope>
    <source>
        <strain evidence="10">I ESC-2004</strain>
    </source>
</reference>
<evidence type="ECO:0000259" key="7">
    <source>
        <dbReference type="PROSITE" id="PS50950"/>
    </source>
</evidence>
<dbReference type="InterPro" id="IPR048365">
    <property type="entry name" value="TNP-like_RNaseH_N"/>
</dbReference>
<dbReference type="PROSITE" id="PS50950">
    <property type="entry name" value="ZF_THAP"/>
    <property type="match status" value="1"/>
</dbReference>
<keyword evidence="1" id="KW-0479">Metal-binding</keyword>
<keyword evidence="2 5" id="KW-0863">Zinc-finger</keyword>
<evidence type="ECO:0000256" key="3">
    <source>
        <dbReference type="ARBA" id="ARBA00022833"/>
    </source>
</evidence>
<dbReference type="EMBL" id="KB308507">
    <property type="protein sequence ID" value="ELT97641.1"/>
    <property type="molecule type" value="Genomic_DNA"/>
</dbReference>
<name>R7U1U4_CAPTE</name>
<evidence type="ECO:0000256" key="4">
    <source>
        <dbReference type="ARBA" id="ARBA00023125"/>
    </source>
</evidence>
<proteinExistence type="predicted"/>
<dbReference type="InterPro" id="IPR011029">
    <property type="entry name" value="DEATH-like_dom_sf"/>
</dbReference>
<keyword evidence="10" id="KW-1185">Reference proteome</keyword>
<accession>R7U1U4</accession>
<dbReference type="SMART" id="SM00980">
    <property type="entry name" value="THAP"/>
    <property type="match status" value="1"/>
</dbReference>
<feature type="compositionally biased region" description="Basic residues" evidence="6">
    <location>
        <begin position="1"/>
        <end position="20"/>
    </location>
</feature>
<reference evidence="9" key="3">
    <citation type="submission" date="2015-06" db="UniProtKB">
        <authorList>
            <consortium name="EnsemblMetazoa"/>
        </authorList>
    </citation>
    <scope>IDENTIFICATION</scope>
</reference>
<evidence type="ECO:0000256" key="6">
    <source>
        <dbReference type="SAM" id="MobiDB-lite"/>
    </source>
</evidence>
<dbReference type="Proteomes" id="UP000014760">
    <property type="component" value="Unassembled WGS sequence"/>
</dbReference>
<reference evidence="8 10" key="2">
    <citation type="journal article" date="2013" name="Nature">
        <title>Insights into bilaterian evolution from three spiralian genomes.</title>
        <authorList>
            <person name="Simakov O."/>
            <person name="Marletaz F."/>
            <person name="Cho S.J."/>
            <person name="Edsinger-Gonzales E."/>
            <person name="Havlak P."/>
            <person name="Hellsten U."/>
            <person name="Kuo D.H."/>
            <person name="Larsson T."/>
            <person name="Lv J."/>
            <person name="Arendt D."/>
            <person name="Savage R."/>
            <person name="Osoegawa K."/>
            <person name="de Jong P."/>
            <person name="Grimwood J."/>
            <person name="Chapman J.A."/>
            <person name="Shapiro H."/>
            <person name="Aerts A."/>
            <person name="Otillar R.P."/>
            <person name="Terry A.Y."/>
            <person name="Boore J.L."/>
            <person name="Grigoriev I.V."/>
            <person name="Lindberg D.R."/>
            <person name="Seaver E.C."/>
            <person name="Weisblat D.A."/>
            <person name="Putnam N.H."/>
            <person name="Rokhsar D.S."/>
        </authorList>
    </citation>
    <scope>NUCLEOTIDE SEQUENCE</scope>
    <source>
        <strain evidence="8 10">I ESC-2004</strain>
    </source>
</reference>
<evidence type="ECO:0000256" key="1">
    <source>
        <dbReference type="ARBA" id="ARBA00022723"/>
    </source>
</evidence>
<organism evidence="8">
    <name type="scientific">Capitella teleta</name>
    <name type="common">Polychaete worm</name>
    <dbReference type="NCBI Taxonomy" id="283909"/>
    <lineage>
        <taxon>Eukaryota</taxon>
        <taxon>Metazoa</taxon>
        <taxon>Spiralia</taxon>
        <taxon>Lophotrochozoa</taxon>
        <taxon>Annelida</taxon>
        <taxon>Polychaeta</taxon>
        <taxon>Sedentaria</taxon>
        <taxon>Scolecida</taxon>
        <taxon>Capitellidae</taxon>
        <taxon>Capitella</taxon>
    </lineage>
</organism>
<dbReference type="SUPFAM" id="SSF47986">
    <property type="entry name" value="DEATH domain"/>
    <property type="match status" value="1"/>
</dbReference>
<keyword evidence="4 5" id="KW-0238">DNA-binding</keyword>
<dbReference type="GO" id="GO:0008270">
    <property type="term" value="F:zinc ion binding"/>
    <property type="evidence" value="ECO:0007669"/>
    <property type="project" value="UniProtKB-KW"/>
</dbReference>
<protein>
    <recommendedName>
        <fullName evidence="7">THAP-type domain-containing protein</fullName>
    </recommendedName>
</protein>
<gene>
    <name evidence="8" type="ORF">CAPTEDRAFT_208960</name>
</gene>
<dbReference type="AlphaFoldDB" id="R7U1U4"/>
<evidence type="ECO:0000313" key="10">
    <source>
        <dbReference type="Proteomes" id="UP000014760"/>
    </source>
</evidence>
<evidence type="ECO:0000313" key="9">
    <source>
        <dbReference type="EnsemblMetazoa" id="CapteP208960"/>
    </source>
</evidence>
<dbReference type="EMBL" id="AMQN01010784">
    <property type="status" value="NOT_ANNOTATED_CDS"/>
    <property type="molecule type" value="Genomic_DNA"/>
</dbReference>
<feature type="region of interest" description="Disordered" evidence="6">
    <location>
        <begin position="1"/>
        <end position="22"/>
    </location>
</feature>
<evidence type="ECO:0000256" key="5">
    <source>
        <dbReference type="PROSITE-ProRule" id="PRU00309"/>
    </source>
</evidence>
<dbReference type="SUPFAM" id="SSF57716">
    <property type="entry name" value="Glucocorticoid receptor-like (DNA-binding domain)"/>
    <property type="match status" value="1"/>
</dbReference>